<evidence type="ECO:0000259" key="8">
    <source>
        <dbReference type="PROSITE" id="PS50928"/>
    </source>
</evidence>
<keyword evidence="10" id="KW-1185">Reference proteome</keyword>
<evidence type="ECO:0000256" key="3">
    <source>
        <dbReference type="ARBA" id="ARBA00022475"/>
    </source>
</evidence>
<protein>
    <submittedName>
        <fullName evidence="9">Peptide/nickel transport system permease protein</fullName>
    </submittedName>
</protein>
<evidence type="ECO:0000256" key="4">
    <source>
        <dbReference type="ARBA" id="ARBA00022692"/>
    </source>
</evidence>
<evidence type="ECO:0000256" key="1">
    <source>
        <dbReference type="ARBA" id="ARBA00004651"/>
    </source>
</evidence>
<keyword evidence="2 7" id="KW-0813">Transport</keyword>
<reference evidence="9 10" key="1">
    <citation type="submission" date="2016-11" db="EMBL/GenBank/DDBJ databases">
        <authorList>
            <person name="Jaros S."/>
            <person name="Januszkiewicz K."/>
            <person name="Wedrychowicz H."/>
        </authorList>
    </citation>
    <scope>NUCLEOTIDE SEQUENCE [LARGE SCALE GENOMIC DNA]</scope>
    <source>
        <strain evidence="9 10">DSM 21425</strain>
    </source>
</reference>
<name>A0A1M6HGF9_9FLAO</name>
<evidence type="ECO:0000256" key="6">
    <source>
        <dbReference type="ARBA" id="ARBA00023136"/>
    </source>
</evidence>
<evidence type="ECO:0000313" key="10">
    <source>
        <dbReference type="Proteomes" id="UP000184225"/>
    </source>
</evidence>
<dbReference type="Pfam" id="PF12911">
    <property type="entry name" value="OppC_N"/>
    <property type="match status" value="1"/>
</dbReference>
<feature type="transmembrane region" description="Helical" evidence="7">
    <location>
        <begin position="21"/>
        <end position="45"/>
    </location>
</feature>
<dbReference type="InterPro" id="IPR050366">
    <property type="entry name" value="BP-dependent_transpt_permease"/>
</dbReference>
<feature type="domain" description="ABC transmembrane type-1" evidence="8">
    <location>
        <begin position="172"/>
        <end position="362"/>
    </location>
</feature>
<keyword evidence="6 7" id="KW-0472">Membrane</keyword>
<comment type="subcellular location">
    <subcellularLocation>
        <location evidence="1 7">Cell membrane</location>
        <topology evidence="1 7">Multi-pass membrane protein</topology>
    </subcellularLocation>
</comment>
<accession>A0A1M6HGF9</accession>
<dbReference type="InterPro" id="IPR025966">
    <property type="entry name" value="OppC_N"/>
</dbReference>
<feature type="transmembrane region" description="Helical" evidence="7">
    <location>
        <begin position="235"/>
        <end position="254"/>
    </location>
</feature>
<dbReference type="Proteomes" id="UP000184225">
    <property type="component" value="Unassembled WGS sequence"/>
</dbReference>
<dbReference type="EMBL" id="FQYY01000011">
    <property type="protein sequence ID" value="SHJ21272.1"/>
    <property type="molecule type" value="Genomic_DNA"/>
</dbReference>
<dbReference type="GO" id="GO:0005886">
    <property type="term" value="C:plasma membrane"/>
    <property type="evidence" value="ECO:0007669"/>
    <property type="project" value="UniProtKB-SubCell"/>
</dbReference>
<dbReference type="GO" id="GO:0055085">
    <property type="term" value="P:transmembrane transport"/>
    <property type="evidence" value="ECO:0007669"/>
    <property type="project" value="InterPro"/>
</dbReference>
<keyword evidence="5 7" id="KW-1133">Transmembrane helix</keyword>
<proteinExistence type="inferred from homology"/>
<dbReference type="InterPro" id="IPR035906">
    <property type="entry name" value="MetI-like_sf"/>
</dbReference>
<dbReference type="PROSITE" id="PS50928">
    <property type="entry name" value="ABC_TM1"/>
    <property type="match status" value="1"/>
</dbReference>
<dbReference type="PANTHER" id="PTHR43386:SF1">
    <property type="entry name" value="D,D-DIPEPTIDE TRANSPORT SYSTEM PERMEASE PROTEIN DDPC-RELATED"/>
    <property type="match status" value="1"/>
</dbReference>
<evidence type="ECO:0000256" key="7">
    <source>
        <dbReference type="RuleBase" id="RU363032"/>
    </source>
</evidence>
<dbReference type="SUPFAM" id="SSF161098">
    <property type="entry name" value="MetI-like"/>
    <property type="match status" value="1"/>
</dbReference>
<organism evidence="9 10">
    <name type="scientific">Mesonia phycicola</name>
    <dbReference type="NCBI Taxonomy" id="579105"/>
    <lineage>
        <taxon>Bacteria</taxon>
        <taxon>Pseudomonadati</taxon>
        <taxon>Bacteroidota</taxon>
        <taxon>Flavobacteriia</taxon>
        <taxon>Flavobacteriales</taxon>
        <taxon>Flavobacteriaceae</taxon>
        <taxon>Mesonia</taxon>
    </lineage>
</organism>
<dbReference type="CDD" id="cd06261">
    <property type="entry name" value="TM_PBP2"/>
    <property type="match status" value="1"/>
</dbReference>
<feature type="transmembrane region" description="Helical" evidence="7">
    <location>
        <begin position="208"/>
        <end position="229"/>
    </location>
</feature>
<keyword evidence="3" id="KW-1003">Cell membrane</keyword>
<feature type="transmembrane region" description="Helical" evidence="7">
    <location>
        <begin position="174"/>
        <end position="196"/>
    </location>
</feature>
<dbReference type="Gene3D" id="1.10.3720.10">
    <property type="entry name" value="MetI-like"/>
    <property type="match status" value="1"/>
</dbReference>
<evidence type="ECO:0000256" key="2">
    <source>
        <dbReference type="ARBA" id="ARBA00022448"/>
    </source>
</evidence>
<dbReference type="PANTHER" id="PTHR43386">
    <property type="entry name" value="OLIGOPEPTIDE TRANSPORT SYSTEM PERMEASE PROTEIN APPC"/>
    <property type="match status" value="1"/>
</dbReference>
<dbReference type="AlphaFoldDB" id="A0A1M6HGF9"/>
<feature type="transmembrane region" description="Helical" evidence="7">
    <location>
        <begin position="342"/>
        <end position="365"/>
    </location>
</feature>
<sequence length="373" mass="41287">MLLNTSSNSLSQLALQRFKKNFWGVFSFWFIAFCFVLAIIAYVVVPDNSANANQMHLSIHSKEPGFQVNMLTIPSSLNSKKESWGKNVFFGEEFSDTEIPINNYSFTKNHLLVTTYHEGELKGLEKSYELTKVFPEELTKEEIEKKYIQKRTFLLGTDKYGRDLLSRMVVGIRVSLSIGFVAVFISLIIGMSLGAISGYFGGRIDAAIMWLINVTWSIPTLLLVIAITLALGKGFWQVFIAVGLTMWVEVARVVRGQVMSVKKMQYVTAARALGFGNARIIIKHILPNVLAPLIVISAANFAAAILIESGLSFLGIGAQPPMPSWGSMIKDHYSYIILGKPYLAIIPGVAIMSLVMAFMLIGNALRDALDVKA</sequence>
<feature type="transmembrane region" description="Helical" evidence="7">
    <location>
        <begin position="289"/>
        <end position="316"/>
    </location>
</feature>
<evidence type="ECO:0000256" key="5">
    <source>
        <dbReference type="ARBA" id="ARBA00022989"/>
    </source>
</evidence>
<dbReference type="STRING" id="579105.SAMN04488096_11118"/>
<keyword evidence="4 7" id="KW-0812">Transmembrane</keyword>
<dbReference type="Pfam" id="PF00528">
    <property type="entry name" value="BPD_transp_1"/>
    <property type="match status" value="1"/>
</dbReference>
<evidence type="ECO:0000313" key="9">
    <source>
        <dbReference type="EMBL" id="SHJ21272.1"/>
    </source>
</evidence>
<comment type="similarity">
    <text evidence="7">Belongs to the binding-protein-dependent transport system permease family.</text>
</comment>
<dbReference type="InterPro" id="IPR000515">
    <property type="entry name" value="MetI-like"/>
</dbReference>
<gene>
    <name evidence="9" type="ORF">SAMN04488096_11118</name>
</gene>